<feature type="region of interest" description="Disordered" evidence="4">
    <location>
        <begin position="152"/>
        <end position="259"/>
    </location>
</feature>
<dbReference type="OrthoDB" id="9812608at2"/>
<feature type="compositionally biased region" description="Basic and acidic residues" evidence="4">
    <location>
        <begin position="222"/>
        <end position="231"/>
    </location>
</feature>
<dbReference type="SUPFAM" id="SSF143414">
    <property type="entry name" value="CcmK-like"/>
    <property type="match status" value="1"/>
</dbReference>
<dbReference type="STRING" id="1121457.SAMN02745161_1891"/>
<evidence type="ECO:0000256" key="1">
    <source>
        <dbReference type="ARBA" id="ARBA00024322"/>
    </source>
</evidence>
<dbReference type="InterPro" id="IPR050575">
    <property type="entry name" value="BMC_shell"/>
</dbReference>
<evidence type="ECO:0000256" key="4">
    <source>
        <dbReference type="SAM" id="MobiDB-lite"/>
    </source>
</evidence>
<dbReference type="AlphaFoldDB" id="A0A1N6GYK9"/>
<evidence type="ECO:0000313" key="7">
    <source>
        <dbReference type="Proteomes" id="UP000184694"/>
    </source>
</evidence>
<dbReference type="InterPro" id="IPR000249">
    <property type="entry name" value="BMC_dom"/>
</dbReference>
<dbReference type="CDD" id="cd07045">
    <property type="entry name" value="BMC_CcmK_like"/>
    <property type="match status" value="1"/>
</dbReference>
<evidence type="ECO:0000313" key="6">
    <source>
        <dbReference type="EMBL" id="SIO12576.1"/>
    </source>
</evidence>
<feature type="region of interest" description="Disordered" evidence="4">
    <location>
        <begin position="96"/>
        <end position="115"/>
    </location>
</feature>
<dbReference type="SMART" id="SM00877">
    <property type="entry name" value="BMC"/>
    <property type="match status" value="1"/>
</dbReference>
<keyword evidence="7" id="KW-1185">Reference proteome</keyword>
<name>A0A1N6GYK9_9BACT</name>
<dbReference type="EMBL" id="FSRG01000005">
    <property type="protein sequence ID" value="SIO12576.1"/>
    <property type="molecule type" value="Genomic_DNA"/>
</dbReference>
<feature type="compositionally biased region" description="Basic and acidic residues" evidence="4">
    <location>
        <begin position="98"/>
        <end position="115"/>
    </location>
</feature>
<feature type="compositionally biased region" description="Polar residues" evidence="4">
    <location>
        <begin position="243"/>
        <end position="252"/>
    </location>
</feature>
<dbReference type="PROSITE" id="PS51930">
    <property type="entry name" value="BMC_2"/>
    <property type="match status" value="1"/>
</dbReference>
<dbReference type="Proteomes" id="UP000184694">
    <property type="component" value="Unassembled WGS sequence"/>
</dbReference>
<organism evidence="6 7">
    <name type="scientific">Halodesulfovibrio marinisediminis DSM 17456</name>
    <dbReference type="NCBI Taxonomy" id="1121457"/>
    <lineage>
        <taxon>Bacteria</taxon>
        <taxon>Pseudomonadati</taxon>
        <taxon>Thermodesulfobacteriota</taxon>
        <taxon>Desulfovibrionia</taxon>
        <taxon>Desulfovibrionales</taxon>
        <taxon>Desulfovibrionaceae</taxon>
        <taxon>Halodesulfovibrio</taxon>
    </lineage>
</organism>
<feature type="compositionally biased region" description="Basic and acidic residues" evidence="4">
    <location>
        <begin position="197"/>
        <end position="206"/>
    </location>
</feature>
<dbReference type="GO" id="GO:0031469">
    <property type="term" value="C:bacterial microcompartment"/>
    <property type="evidence" value="ECO:0007669"/>
    <property type="project" value="UniProtKB-SubCell"/>
</dbReference>
<dbReference type="InterPro" id="IPR044872">
    <property type="entry name" value="CcmK/CsoS1_BMC"/>
</dbReference>
<evidence type="ECO:0000259" key="5">
    <source>
        <dbReference type="PROSITE" id="PS51930"/>
    </source>
</evidence>
<dbReference type="RefSeq" id="WP_074216684.1">
    <property type="nucleotide sequence ID" value="NZ_FSRG01000005.1"/>
</dbReference>
<reference evidence="7" key="1">
    <citation type="submission" date="2016-11" db="EMBL/GenBank/DDBJ databases">
        <authorList>
            <person name="Varghese N."/>
            <person name="Submissions S."/>
        </authorList>
    </citation>
    <scope>NUCLEOTIDE SEQUENCE [LARGE SCALE GENOMIC DNA]</scope>
    <source>
        <strain evidence="7">DSM 17456</strain>
    </source>
</reference>
<proteinExistence type="inferred from homology"/>
<protein>
    <submittedName>
        <fullName evidence="6">BMC domain-containing protein</fullName>
    </submittedName>
</protein>
<feature type="compositionally biased region" description="Basic and acidic residues" evidence="4">
    <location>
        <begin position="174"/>
        <end position="186"/>
    </location>
</feature>
<keyword evidence="2" id="KW-1283">Bacterial microcompartment</keyword>
<dbReference type="Gene3D" id="3.30.70.1710">
    <property type="match status" value="1"/>
</dbReference>
<dbReference type="InterPro" id="IPR037233">
    <property type="entry name" value="CcmK-like_sf"/>
</dbReference>
<accession>A0A1N6GYK9</accession>
<dbReference type="Pfam" id="PF00936">
    <property type="entry name" value="BMC"/>
    <property type="match status" value="1"/>
</dbReference>
<feature type="domain" description="BMC" evidence="5">
    <location>
        <begin position="3"/>
        <end position="89"/>
    </location>
</feature>
<evidence type="ECO:0000256" key="3">
    <source>
        <dbReference type="PROSITE-ProRule" id="PRU01278"/>
    </source>
</evidence>
<sequence>MKSLGLIETKGLLPAIECADVMLKAADVRLLGRTCIGAGLVSVSITGDVAAVKAAVDAAKAAVQQLDPNALYSSHVIPRPDEDVFDGMFSSALIGTSKEQKHDIEPDSVEQKTTEKTIAEPEAVKLKPATPVVEAVEAESVVEGSIDGEQKTIASVDGDSIGSEVGSLTSTKGETQRAKQSEEKLSQVESLNADSTELEKDSDKATPELPSTSKVVTTPAVAEKKAEDAGKHPYGGSEPVKTALSSAGQTFPASKSKKASAKSKVVIMHKKNMDALWAEQGAEGISDGLIKLTLAKLRVLAREYPDLPIESKKLSKVKKRTLVEVFKRYYALLEK</sequence>
<gene>
    <name evidence="6" type="ORF">SAMN02745161_1891</name>
</gene>
<comment type="similarity">
    <text evidence="3">Belongs to the bacterial microcompartments protein family.</text>
</comment>
<dbReference type="PANTHER" id="PTHR33941:SF11">
    <property type="entry name" value="BACTERIAL MICROCOMPARTMENT SHELL PROTEIN PDUJ"/>
    <property type="match status" value="1"/>
</dbReference>
<dbReference type="PANTHER" id="PTHR33941">
    <property type="entry name" value="PROPANEDIOL UTILIZATION PROTEIN PDUA"/>
    <property type="match status" value="1"/>
</dbReference>
<comment type="subcellular location">
    <subcellularLocation>
        <location evidence="1">Bacterial microcompartment</location>
    </subcellularLocation>
</comment>
<evidence type="ECO:0000256" key="2">
    <source>
        <dbReference type="ARBA" id="ARBA00024446"/>
    </source>
</evidence>